<evidence type="ECO:0000313" key="2">
    <source>
        <dbReference type="EMBL" id="VEL10270.1"/>
    </source>
</evidence>
<accession>A0A448WF46</accession>
<keyword evidence="1" id="KW-0472">Membrane</keyword>
<gene>
    <name evidence="2" type="ORF">PXEA_LOCUS3710</name>
</gene>
<organism evidence="2 3">
    <name type="scientific">Protopolystoma xenopodis</name>
    <dbReference type="NCBI Taxonomy" id="117903"/>
    <lineage>
        <taxon>Eukaryota</taxon>
        <taxon>Metazoa</taxon>
        <taxon>Spiralia</taxon>
        <taxon>Lophotrochozoa</taxon>
        <taxon>Platyhelminthes</taxon>
        <taxon>Monogenea</taxon>
        <taxon>Polyopisthocotylea</taxon>
        <taxon>Polystomatidea</taxon>
        <taxon>Polystomatidae</taxon>
        <taxon>Protopolystoma</taxon>
    </lineage>
</organism>
<dbReference type="AlphaFoldDB" id="A0A448WF46"/>
<reference evidence="2" key="1">
    <citation type="submission" date="2018-11" db="EMBL/GenBank/DDBJ databases">
        <authorList>
            <consortium name="Pathogen Informatics"/>
        </authorList>
    </citation>
    <scope>NUCLEOTIDE SEQUENCE</scope>
</reference>
<feature type="transmembrane region" description="Helical" evidence="1">
    <location>
        <begin position="57"/>
        <end position="74"/>
    </location>
</feature>
<name>A0A448WF46_9PLAT</name>
<proteinExistence type="predicted"/>
<comment type="caution">
    <text evidence="2">The sequence shown here is derived from an EMBL/GenBank/DDBJ whole genome shotgun (WGS) entry which is preliminary data.</text>
</comment>
<sequence length="179" mass="20740">MSTYYTFSDVVIDPVYPSLEEYKKDYDYDLLGNRLKTIDRYLLDPTATIREVEEKHFFSILLYLIILTGVGFAFTPVIRMIKHIFGSLKVLLSCAIGMKKACSRRNKRLADGLPNDSDEFAMEVYRIITKWNNIADSPIPKDRKTFQAIRFVLESLWPTGYAFEELSKYMGEMSEDSSI</sequence>
<keyword evidence="1" id="KW-1133">Transmembrane helix</keyword>
<dbReference type="EMBL" id="CAAALY010008524">
    <property type="protein sequence ID" value="VEL10270.1"/>
    <property type="molecule type" value="Genomic_DNA"/>
</dbReference>
<keyword evidence="3" id="KW-1185">Reference proteome</keyword>
<evidence type="ECO:0000256" key="1">
    <source>
        <dbReference type="SAM" id="Phobius"/>
    </source>
</evidence>
<dbReference type="OrthoDB" id="6270973at2759"/>
<dbReference type="Proteomes" id="UP000784294">
    <property type="component" value="Unassembled WGS sequence"/>
</dbReference>
<keyword evidence="1" id="KW-0812">Transmembrane</keyword>
<evidence type="ECO:0000313" key="3">
    <source>
        <dbReference type="Proteomes" id="UP000784294"/>
    </source>
</evidence>
<protein>
    <submittedName>
        <fullName evidence="2">Uncharacterized protein</fullName>
    </submittedName>
</protein>